<feature type="transmembrane region" description="Helical" evidence="6">
    <location>
        <begin position="12"/>
        <end position="33"/>
    </location>
</feature>
<keyword evidence="9" id="KW-1185">Reference proteome</keyword>
<protein>
    <recommendedName>
        <fullName evidence="7">MARVEL domain-containing protein</fullName>
    </recommendedName>
</protein>
<evidence type="ECO:0000259" key="7">
    <source>
        <dbReference type="Pfam" id="PF01284"/>
    </source>
</evidence>
<comment type="caution">
    <text evidence="8">The sequence shown here is derived from an EMBL/GenBank/DDBJ whole genome shotgun (WGS) entry which is preliminary data.</text>
</comment>
<dbReference type="EMBL" id="JAGHQM010000212">
    <property type="protein sequence ID" value="KAH0563376.1"/>
    <property type="molecule type" value="Genomic_DNA"/>
</dbReference>
<dbReference type="GO" id="GO:0070941">
    <property type="term" value="P:eisosome assembly"/>
    <property type="evidence" value="ECO:0007669"/>
    <property type="project" value="TreeGrafter"/>
</dbReference>
<evidence type="ECO:0000313" key="9">
    <source>
        <dbReference type="Proteomes" id="UP000750711"/>
    </source>
</evidence>
<dbReference type="InterPro" id="IPR008253">
    <property type="entry name" value="Marvel"/>
</dbReference>
<dbReference type="PANTHER" id="PTHR28165:SF1">
    <property type="entry name" value="NON-CLASSICAL EXPORT PROTEIN 2-RELATED"/>
    <property type="match status" value="1"/>
</dbReference>
<dbReference type="Pfam" id="PF01284">
    <property type="entry name" value="MARVEL"/>
    <property type="match status" value="1"/>
</dbReference>
<dbReference type="InterPro" id="IPR052649">
    <property type="entry name" value="NCE102-like"/>
</dbReference>
<feature type="transmembrane region" description="Helical" evidence="6">
    <location>
        <begin position="53"/>
        <end position="74"/>
    </location>
</feature>
<name>A0A9P8RS23_9PEZI</name>
<feature type="domain" description="MARVEL" evidence="7">
    <location>
        <begin position="9"/>
        <end position="156"/>
    </location>
</feature>
<dbReference type="Proteomes" id="UP000750711">
    <property type="component" value="Unassembled WGS sequence"/>
</dbReference>
<dbReference type="GO" id="GO:0005886">
    <property type="term" value="C:plasma membrane"/>
    <property type="evidence" value="ECO:0007669"/>
    <property type="project" value="TreeGrafter"/>
</dbReference>
<dbReference type="GO" id="GO:0072659">
    <property type="term" value="P:protein localization to plasma membrane"/>
    <property type="evidence" value="ECO:0007669"/>
    <property type="project" value="TreeGrafter"/>
</dbReference>
<dbReference type="PANTHER" id="PTHR28165">
    <property type="entry name" value="NON-CLASSICAL EXPORT PROTEIN 2-RELATED"/>
    <property type="match status" value="1"/>
</dbReference>
<accession>A0A9P8RS23</accession>
<reference evidence="8" key="1">
    <citation type="submission" date="2021-03" db="EMBL/GenBank/DDBJ databases">
        <title>Comparative genomics and phylogenomic investigation of the class Geoglossomycetes provide insights into ecological specialization and systematics.</title>
        <authorList>
            <person name="Melie T."/>
            <person name="Pirro S."/>
            <person name="Miller A.N."/>
            <person name="Quandt A."/>
        </authorList>
    </citation>
    <scope>NUCLEOTIDE SEQUENCE</scope>
    <source>
        <strain evidence="8">CAQ_001_2017</strain>
    </source>
</reference>
<dbReference type="GO" id="GO:0032126">
    <property type="term" value="C:eisosome"/>
    <property type="evidence" value="ECO:0007669"/>
    <property type="project" value="TreeGrafter"/>
</dbReference>
<keyword evidence="2 6" id="KW-0812">Transmembrane</keyword>
<keyword evidence="4 6" id="KW-0472">Membrane</keyword>
<feature type="compositionally biased region" description="Gly residues" evidence="5">
    <location>
        <begin position="172"/>
        <end position="181"/>
    </location>
</feature>
<comment type="subcellular location">
    <subcellularLocation>
        <location evidence="1">Membrane</location>
        <topology evidence="1">Multi-pass membrane protein</topology>
    </subcellularLocation>
</comment>
<dbReference type="AlphaFoldDB" id="A0A9P8RS23"/>
<evidence type="ECO:0000256" key="1">
    <source>
        <dbReference type="ARBA" id="ARBA00004141"/>
    </source>
</evidence>
<feature type="compositionally biased region" description="Gly residues" evidence="5">
    <location>
        <begin position="225"/>
        <end position="243"/>
    </location>
</feature>
<feature type="region of interest" description="Disordered" evidence="5">
    <location>
        <begin position="172"/>
        <end position="205"/>
    </location>
</feature>
<keyword evidence="3 6" id="KW-1133">Transmembrane helix</keyword>
<feature type="transmembrane region" description="Helical" evidence="6">
    <location>
        <begin position="81"/>
        <end position="107"/>
    </location>
</feature>
<sequence length="260" mass="27566">MPRAMISKTITLMLRGFQALMAVIIMALAGHMISTSGWNQLPRHGGNAAEVNYAIFLSVFALLWMLVFVPVALSSGTDKELAIAVLVGDGLLALFYMCGGIALAAAMNIHSCENSLYTENNRITNSSPDTHWRCREAQATTAFVWFSFVSFGVTIVTSTLAYQYAENGEAGGADGGGAGGGRRSRASVPGFQDGEGMMTEETRPKRGKALMDIPKIFGRHMTDIRGGGNEGRTQGGQSNGGLGRHPSMRDATDIRPGGGA</sequence>
<proteinExistence type="predicted"/>
<evidence type="ECO:0000256" key="6">
    <source>
        <dbReference type="SAM" id="Phobius"/>
    </source>
</evidence>
<evidence type="ECO:0000256" key="2">
    <source>
        <dbReference type="ARBA" id="ARBA00022692"/>
    </source>
</evidence>
<feature type="region of interest" description="Disordered" evidence="5">
    <location>
        <begin position="220"/>
        <end position="260"/>
    </location>
</feature>
<evidence type="ECO:0000256" key="4">
    <source>
        <dbReference type="ARBA" id="ARBA00023136"/>
    </source>
</evidence>
<evidence type="ECO:0000256" key="3">
    <source>
        <dbReference type="ARBA" id="ARBA00022989"/>
    </source>
</evidence>
<evidence type="ECO:0000256" key="5">
    <source>
        <dbReference type="SAM" id="MobiDB-lite"/>
    </source>
</evidence>
<evidence type="ECO:0000313" key="8">
    <source>
        <dbReference type="EMBL" id="KAH0563376.1"/>
    </source>
</evidence>
<gene>
    <name evidence="8" type="ORF">GP486_002066</name>
</gene>
<organism evidence="8 9">
    <name type="scientific">Trichoglossum hirsutum</name>
    <dbReference type="NCBI Taxonomy" id="265104"/>
    <lineage>
        <taxon>Eukaryota</taxon>
        <taxon>Fungi</taxon>
        <taxon>Dikarya</taxon>
        <taxon>Ascomycota</taxon>
        <taxon>Pezizomycotina</taxon>
        <taxon>Geoglossomycetes</taxon>
        <taxon>Geoglossales</taxon>
        <taxon>Geoglossaceae</taxon>
        <taxon>Trichoglossum</taxon>
    </lineage>
</organism>